<keyword evidence="7" id="KW-1185">Reference proteome</keyword>
<keyword evidence="3" id="KW-0862">Zinc</keyword>
<dbReference type="InterPro" id="IPR011011">
    <property type="entry name" value="Znf_FYVE_PHD"/>
</dbReference>
<dbReference type="RefSeq" id="XP_022109679.1">
    <property type="nucleotide sequence ID" value="XM_022253987.1"/>
</dbReference>
<sequence length="440" mass="49180">MSSSRSNTSSEFPSMGSAAGRPAQGSAAFTATFSPRIFSRPQSRTQQTPQGRYHSTSHSSQFNTPQTRQPNTTQGRQQEPGISNRSQPFQPLDKDGEVSMVCESCSANFTIFKRKNRCMDCSKLFCTNCMSKEPRKCCKTCHMFIGSTERSQLMQFKVKDLRQYLAARNINTVACREKGELVDLVVQYLATRNGSKFTVTVNNLEEEVQPMPTPVTNEAVRAERGPSISELRSSQTQVSDTRPQPNRGPVRQTHDEPDIGITRNTWVEGSSASSSEAERSPVVSISSPEDEPSSTTATPEQPKPAPARHRTSISDLKTIDEIADLTVRQLKEILILNFINYKGCVERWELEERVRRLYTEKEGFKIKEQAAAARTSSDAPKAATVEHEEDNTCRICMDSPIDCVLLECGHMVTCTKCGKQLAECPMCRQYIIRAVHVFRS</sequence>
<dbReference type="PANTHER" id="PTHR14879">
    <property type="entry name" value="CASPASE REGULATOR, RING FINGER DOMAIN-CONTAINING"/>
    <property type="match status" value="1"/>
</dbReference>
<evidence type="ECO:0000256" key="3">
    <source>
        <dbReference type="ARBA" id="ARBA00022833"/>
    </source>
</evidence>
<name>A0A8B7ZW77_ACAPL</name>
<dbReference type="GO" id="GO:0070936">
    <property type="term" value="P:protein K48-linked ubiquitination"/>
    <property type="evidence" value="ECO:0007669"/>
    <property type="project" value="TreeGrafter"/>
</dbReference>
<dbReference type="Pfam" id="PF22968">
    <property type="entry name" value="RNF34L-like_3rd"/>
    <property type="match status" value="1"/>
</dbReference>
<dbReference type="KEGG" id="aplc:110989531"/>
<dbReference type="CDD" id="cd15750">
    <property type="entry name" value="FYVE_CARP"/>
    <property type="match status" value="1"/>
</dbReference>
<feature type="compositionally biased region" description="Low complexity" evidence="5">
    <location>
        <begin position="267"/>
        <end position="284"/>
    </location>
</feature>
<dbReference type="InterPro" id="IPR055111">
    <property type="entry name" value="RNF34_RFFL_HeH"/>
</dbReference>
<feature type="compositionally biased region" description="Polar residues" evidence="5">
    <location>
        <begin position="40"/>
        <end position="60"/>
    </location>
</feature>
<dbReference type="Gene3D" id="1.10.720.140">
    <property type="match status" value="1"/>
</dbReference>
<comment type="subcellular location">
    <subcellularLocation>
        <location evidence="1">Cell membrane</location>
        <topology evidence="1">Peripheral membrane protein</topology>
    </subcellularLocation>
</comment>
<feature type="compositionally biased region" description="Polar residues" evidence="5">
    <location>
        <begin position="230"/>
        <end position="244"/>
    </location>
</feature>
<evidence type="ECO:0000259" key="6">
    <source>
        <dbReference type="PROSITE" id="PS50089"/>
    </source>
</evidence>
<keyword evidence="2 4" id="KW-0863">Zinc-finger</keyword>
<feature type="compositionally biased region" description="Polar residues" evidence="5">
    <location>
        <begin position="80"/>
        <end position="89"/>
    </location>
</feature>
<dbReference type="PANTHER" id="PTHR14879:SF15">
    <property type="entry name" value="E3 UBIQUITIN-PROTEIN LIGASE RIFIFYLIN-LIKE PROTEIN"/>
    <property type="match status" value="1"/>
</dbReference>
<feature type="domain" description="RING-type" evidence="6">
    <location>
        <begin position="393"/>
        <end position="428"/>
    </location>
</feature>
<dbReference type="GeneID" id="110989531"/>
<dbReference type="GO" id="GO:0005886">
    <property type="term" value="C:plasma membrane"/>
    <property type="evidence" value="ECO:0007669"/>
    <property type="project" value="UniProtKB-SubCell"/>
</dbReference>
<evidence type="ECO:0000256" key="5">
    <source>
        <dbReference type="SAM" id="MobiDB-lite"/>
    </source>
</evidence>
<dbReference type="SUPFAM" id="SSF68906">
    <property type="entry name" value="SAP domain"/>
    <property type="match status" value="1"/>
</dbReference>
<dbReference type="OrthoDB" id="3045089at2759"/>
<dbReference type="GO" id="GO:0005737">
    <property type="term" value="C:cytoplasm"/>
    <property type="evidence" value="ECO:0007669"/>
    <property type="project" value="TreeGrafter"/>
</dbReference>
<dbReference type="SMART" id="SM00184">
    <property type="entry name" value="RING"/>
    <property type="match status" value="2"/>
</dbReference>
<feature type="region of interest" description="Disordered" evidence="5">
    <location>
        <begin position="1"/>
        <end position="90"/>
    </location>
</feature>
<dbReference type="PROSITE" id="PS50089">
    <property type="entry name" value="ZF_RING_2"/>
    <property type="match status" value="1"/>
</dbReference>
<dbReference type="SUPFAM" id="SSF57903">
    <property type="entry name" value="FYVE/PHD zinc finger"/>
    <property type="match status" value="1"/>
</dbReference>
<feature type="compositionally biased region" description="Polar residues" evidence="5">
    <location>
        <begin position="1"/>
        <end position="12"/>
    </location>
</feature>
<dbReference type="GO" id="GO:0061630">
    <property type="term" value="F:ubiquitin protein ligase activity"/>
    <property type="evidence" value="ECO:0007669"/>
    <property type="project" value="TreeGrafter"/>
</dbReference>
<dbReference type="Proteomes" id="UP000694845">
    <property type="component" value="Unplaced"/>
</dbReference>
<dbReference type="GO" id="GO:1902042">
    <property type="term" value="P:negative regulation of extrinsic apoptotic signaling pathway via death domain receptors"/>
    <property type="evidence" value="ECO:0007669"/>
    <property type="project" value="TreeGrafter"/>
</dbReference>
<evidence type="ECO:0000256" key="4">
    <source>
        <dbReference type="PROSITE-ProRule" id="PRU00175"/>
    </source>
</evidence>
<feature type="region of interest" description="Disordered" evidence="5">
    <location>
        <begin position="208"/>
        <end position="312"/>
    </location>
</feature>
<dbReference type="InterPro" id="IPR001841">
    <property type="entry name" value="Znf_RING"/>
</dbReference>
<dbReference type="InterPro" id="IPR051728">
    <property type="entry name" value="RING-FYVE_E3_ubiquitin-ligase"/>
</dbReference>
<evidence type="ECO:0000313" key="7">
    <source>
        <dbReference type="Proteomes" id="UP000694845"/>
    </source>
</evidence>
<dbReference type="GO" id="GO:0008270">
    <property type="term" value="F:zinc ion binding"/>
    <property type="evidence" value="ECO:0007669"/>
    <property type="project" value="UniProtKB-KW"/>
</dbReference>
<dbReference type="CDD" id="cd16500">
    <property type="entry name" value="RING-HC_CARP"/>
    <property type="match status" value="1"/>
</dbReference>
<organism evidence="7 8">
    <name type="scientific">Acanthaster planci</name>
    <name type="common">Crown-of-thorns starfish</name>
    <dbReference type="NCBI Taxonomy" id="133434"/>
    <lineage>
        <taxon>Eukaryota</taxon>
        <taxon>Metazoa</taxon>
        <taxon>Echinodermata</taxon>
        <taxon>Eleutherozoa</taxon>
        <taxon>Asterozoa</taxon>
        <taxon>Asteroidea</taxon>
        <taxon>Valvatacea</taxon>
        <taxon>Valvatida</taxon>
        <taxon>Acanthasteridae</taxon>
        <taxon>Acanthaster</taxon>
    </lineage>
</organism>
<dbReference type="GO" id="GO:0043161">
    <property type="term" value="P:proteasome-mediated ubiquitin-dependent protein catabolic process"/>
    <property type="evidence" value="ECO:0007669"/>
    <property type="project" value="TreeGrafter"/>
</dbReference>
<dbReference type="SUPFAM" id="SSF57850">
    <property type="entry name" value="RING/U-box"/>
    <property type="match status" value="1"/>
</dbReference>
<evidence type="ECO:0000256" key="2">
    <source>
        <dbReference type="ARBA" id="ARBA00022771"/>
    </source>
</evidence>
<dbReference type="Gene3D" id="3.30.40.10">
    <property type="entry name" value="Zinc/RING finger domain, C3HC4 (zinc finger)"/>
    <property type="match status" value="1"/>
</dbReference>
<dbReference type="Pfam" id="PF13920">
    <property type="entry name" value="zf-C3HC4_3"/>
    <property type="match status" value="1"/>
</dbReference>
<accession>A0A8B7ZW77</accession>
<dbReference type="AlphaFoldDB" id="A0A8B7ZW77"/>
<evidence type="ECO:0000256" key="1">
    <source>
        <dbReference type="ARBA" id="ARBA00004202"/>
    </source>
</evidence>
<keyword evidence="2 4" id="KW-0479">Metal-binding</keyword>
<gene>
    <name evidence="8" type="primary">LOC110989531</name>
</gene>
<proteinExistence type="predicted"/>
<dbReference type="InterPro" id="IPR057299">
    <property type="entry name" value="RNF34_RFFL_SAP"/>
</dbReference>
<dbReference type="InterPro" id="IPR013083">
    <property type="entry name" value="Znf_RING/FYVE/PHD"/>
</dbReference>
<feature type="compositionally biased region" description="Low complexity" evidence="5">
    <location>
        <begin position="61"/>
        <end position="78"/>
    </location>
</feature>
<protein>
    <submittedName>
        <fullName evidence="8">E3 ubiquitin-protein ligase RNF34-like isoform X1</fullName>
    </submittedName>
</protein>
<dbReference type="Pfam" id="PF23632">
    <property type="entry name" value="SAP_RNF34_RFFL"/>
    <property type="match status" value="1"/>
</dbReference>
<evidence type="ECO:0000313" key="8">
    <source>
        <dbReference type="RefSeq" id="XP_022109679.1"/>
    </source>
</evidence>
<dbReference type="InterPro" id="IPR036361">
    <property type="entry name" value="SAP_dom_sf"/>
</dbReference>
<dbReference type="FunFam" id="3.30.40.10:FF:000110">
    <property type="entry name" value="E3 ubiquitin-protein ligase RNF34 isoform X1"/>
    <property type="match status" value="1"/>
</dbReference>
<reference evidence="8" key="1">
    <citation type="submission" date="2025-08" db="UniProtKB">
        <authorList>
            <consortium name="RefSeq"/>
        </authorList>
    </citation>
    <scope>IDENTIFICATION</scope>
</reference>